<dbReference type="KEGG" id="asc:ASAC_0298"/>
<reference evidence="1 2" key="1">
    <citation type="journal article" date="2010" name="Appl. Environ. Microbiol.">
        <title>The genome sequence of the crenarchaeon Acidilobus saccharovorans supports a new order, Acidilobales, and suggests an important ecological role in terrestrial acidic hot springs.</title>
        <authorList>
            <person name="Mardanov A.V."/>
            <person name="Svetlitchnyi V.A."/>
            <person name="Beletsky A.V."/>
            <person name="Prokofeva M.I."/>
            <person name="Bonch-Osmolovskaya E.A."/>
            <person name="Ravin N.V."/>
            <person name="Skryabin K.G."/>
        </authorList>
    </citation>
    <scope>NUCLEOTIDE SEQUENCE [LARGE SCALE GENOMIC DNA]</scope>
    <source>
        <strain evidence="2">DSM 16705 / JCM 18335 / VKM B-2471 / 345-15</strain>
    </source>
</reference>
<dbReference type="InParanoid" id="D9Q067"/>
<dbReference type="OrthoDB" id="45266at2157"/>
<dbReference type="eggNOG" id="arCOG11396">
    <property type="taxonomic scope" value="Archaea"/>
</dbReference>
<organism evidence="1 2">
    <name type="scientific">Acidilobus saccharovorans (strain DSM 16705 / JCM 18335 / VKM B-2471 / 345-15)</name>
    <dbReference type="NCBI Taxonomy" id="666510"/>
    <lineage>
        <taxon>Archaea</taxon>
        <taxon>Thermoproteota</taxon>
        <taxon>Thermoprotei</taxon>
        <taxon>Acidilobales</taxon>
        <taxon>Acidilobaceae</taxon>
        <taxon>Acidilobus</taxon>
    </lineage>
</organism>
<evidence type="ECO:0000313" key="2">
    <source>
        <dbReference type="Proteomes" id="UP000000346"/>
    </source>
</evidence>
<dbReference type="EMBL" id="CP001742">
    <property type="protein sequence ID" value="ADL18705.1"/>
    <property type="molecule type" value="Genomic_DNA"/>
</dbReference>
<proteinExistence type="predicted"/>
<dbReference type="STRING" id="666510.ASAC_0298"/>
<dbReference type="GeneID" id="9498521"/>
<protein>
    <submittedName>
        <fullName evidence="1">Uncharacterized protein</fullName>
    </submittedName>
</protein>
<dbReference type="HOGENOM" id="CLU_2299203_0_0_2"/>
<dbReference type="RefSeq" id="WP_013266217.1">
    <property type="nucleotide sequence ID" value="NC_014374.1"/>
</dbReference>
<name>D9Q067_ACIS3</name>
<dbReference type="Proteomes" id="UP000000346">
    <property type="component" value="Chromosome"/>
</dbReference>
<sequence>MNGGRDRAIKEALLSQLKGKVPLDDVIEWLWDDFGLKAKRSWDDVGKVITSSNEILPQDVAVFMIEEGVTPDEGAWSVLPAPKGLRGSGNIKANNGS</sequence>
<evidence type="ECO:0000313" key="1">
    <source>
        <dbReference type="EMBL" id="ADL18705.1"/>
    </source>
</evidence>
<keyword evidence="2" id="KW-1185">Reference proteome</keyword>
<accession>D9Q067</accession>
<gene>
    <name evidence="1" type="ordered locus">ASAC_0298</name>
</gene>
<dbReference type="AlphaFoldDB" id="D9Q067"/>